<dbReference type="AlphaFoldDB" id="A0A3R7PJE4"/>
<protein>
    <submittedName>
        <fullName evidence="2">Uncharacterized protein</fullName>
    </submittedName>
</protein>
<feature type="compositionally biased region" description="Low complexity" evidence="1">
    <location>
        <begin position="12"/>
        <end position="24"/>
    </location>
</feature>
<evidence type="ECO:0000313" key="2">
    <source>
        <dbReference type="EMBL" id="RNF26199.1"/>
    </source>
</evidence>
<accession>A0A3R7PJE4</accession>
<sequence>MCEAQRERRGQTATSSASASSSDSGGRRYTAAEELAAQIVDCASLLTCMNAEEAVGSIRPLSPRSRAVTACVSWRTAAPAPGDVRSVDVRFSYAEAFTCLPKSGGDCAYESLMALLVANGCGVAAAA</sequence>
<keyword evidence="3" id="KW-1185">Reference proteome</keyword>
<gene>
    <name evidence="2" type="ORF">Tco025E_01663</name>
</gene>
<feature type="compositionally biased region" description="Basic and acidic residues" evidence="1">
    <location>
        <begin position="1"/>
        <end position="10"/>
    </location>
</feature>
<reference evidence="2 3" key="1">
    <citation type="journal article" date="2018" name="BMC Genomics">
        <title>Genomic comparison of Trypanosoma conorhini and Trypanosoma rangeli to Trypanosoma cruzi strains of high and low virulence.</title>
        <authorList>
            <person name="Bradwell K.R."/>
            <person name="Koparde V.N."/>
            <person name="Matveyev A.V."/>
            <person name="Serrano M.G."/>
            <person name="Alves J.M."/>
            <person name="Parikh H."/>
            <person name="Huang B."/>
            <person name="Lee V."/>
            <person name="Espinosa-Alvarez O."/>
            <person name="Ortiz P.A."/>
            <person name="Costa-Martins A.G."/>
            <person name="Teixeira M.M."/>
            <person name="Buck G.A."/>
        </authorList>
    </citation>
    <scope>NUCLEOTIDE SEQUENCE [LARGE SCALE GENOMIC DNA]</scope>
    <source>
        <strain evidence="2 3">025E</strain>
    </source>
</reference>
<proteinExistence type="predicted"/>
<organism evidence="2 3">
    <name type="scientific">Trypanosoma conorhini</name>
    <dbReference type="NCBI Taxonomy" id="83891"/>
    <lineage>
        <taxon>Eukaryota</taxon>
        <taxon>Discoba</taxon>
        <taxon>Euglenozoa</taxon>
        <taxon>Kinetoplastea</taxon>
        <taxon>Metakinetoplastina</taxon>
        <taxon>Trypanosomatida</taxon>
        <taxon>Trypanosomatidae</taxon>
        <taxon>Trypanosoma</taxon>
    </lineage>
</organism>
<evidence type="ECO:0000256" key="1">
    <source>
        <dbReference type="SAM" id="MobiDB-lite"/>
    </source>
</evidence>
<dbReference type="RefSeq" id="XP_029231405.1">
    <property type="nucleotide sequence ID" value="XM_029368600.1"/>
</dbReference>
<dbReference type="Proteomes" id="UP000284403">
    <property type="component" value="Unassembled WGS sequence"/>
</dbReference>
<feature type="region of interest" description="Disordered" evidence="1">
    <location>
        <begin position="1"/>
        <end position="26"/>
    </location>
</feature>
<evidence type="ECO:0000313" key="3">
    <source>
        <dbReference type="Proteomes" id="UP000284403"/>
    </source>
</evidence>
<dbReference type="OrthoDB" id="245791at2759"/>
<dbReference type="GeneID" id="40315274"/>
<name>A0A3R7PJE4_9TRYP</name>
<dbReference type="EMBL" id="MKKU01000053">
    <property type="protein sequence ID" value="RNF26199.1"/>
    <property type="molecule type" value="Genomic_DNA"/>
</dbReference>
<comment type="caution">
    <text evidence="2">The sequence shown here is derived from an EMBL/GenBank/DDBJ whole genome shotgun (WGS) entry which is preliminary data.</text>
</comment>